<name>A0A443HT17_BYSSP</name>
<protein>
    <submittedName>
        <fullName evidence="4">Putative beta-lactamase</fullName>
    </submittedName>
</protein>
<organism evidence="4 5">
    <name type="scientific">Byssochlamys spectabilis</name>
    <name type="common">Paecilomyces variotii</name>
    <dbReference type="NCBI Taxonomy" id="264951"/>
    <lineage>
        <taxon>Eukaryota</taxon>
        <taxon>Fungi</taxon>
        <taxon>Dikarya</taxon>
        <taxon>Ascomycota</taxon>
        <taxon>Pezizomycotina</taxon>
        <taxon>Eurotiomycetes</taxon>
        <taxon>Eurotiomycetidae</taxon>
        <taxon>Eurotiales</taxon>
        <taxon>Thermoascaceae</taxon>
        <taxon>Paecilomyces</taxon>
    </lineage>
</organism>
<dbReference type="EMBL" id="RCNU01000006">
    <property type="protein sequence ID" value="RWQ94958.1"/>
    <property type="molecule type" value="Genomic_DNA"/>
</dbReference>
<evidence type="ECO:0000256" key="1">
    <source>
        <dbReference type="SAM" id="SignalP"/>
    </source>
</evidence>
<dbReference type="STRING" id="264951.A0A443HT17"/>
<dbReference type="AlphaFoldDB" id="A0A443HT17"/>
<accession>A0A443HT17</accession>
<keyword evidence="5" id="KW-1185">Reference proteome</keyword>
<dbReference type="SUPFAM" id="SSF56601">
    <property type="entry name" value="beta-lactamase/transpeptidase-like"/>
    <property type="match status" value="1"/>
</dbReference>
<feature type="chain" id="PRO_5019255770" evidence="1">
    <location>
        <begin position="17"/>
        <end position="576"/>
    </location>
</feature>
<dbReference type="InterPro" id="IPR012338">
    <property type="entry name" value="Beta-lactam/transpept-like"/>
</dbReference>
<comment type="caution">
    <text evidence="4">The sequence shown here is derived from an EMBL/GenBank/DDBJ whole genome shotgun (WGS) entry which is preliminary data.</text>
</comment>
<evidence type="ECO:0000259" key="3">
    <source>
        <dbReference type="Pfam" id="PF26335"/>
    </source>
</evidence>
<proteinExistence type="predicted"/>
<dbReference type="Pfam" id="PF00144">
    <property type="entry name" value="Beta-lactamase"/>
    <property type="match status" value="1"/>
</dbReference>
<dbReference type="PANTHER" id="PTHR22935">
    <property type="entry name" value="PENICILLIN-BINDING PROTEIN"/>
    <property type="match status" value="1"/>
</dbReference>
<dbReference type="Pfam" id="PF26335">
    <property type="entry name" value="ARB_00930_C"/>
    <property type="match status" value="1"/>
</dbReference>
<dbReference type="Gene3D" id="3.40.710.10">
    <property type="entry name" value="DD-peptidase/beta-lactamase superfamily"/>
    <property type="match status" value="1"/>
</dbReference>
<gene>
    <name evidence="4" type="ORF">C8Q69DRAFT_433107</name>
</gene>
<evidence type="ECO:0000259" key="2">
    <source>
        <dbReference type="Pfam" id="PF00144"/>
    </source>
</evidence>
<evidence type="ECO:0000313" key="4">
    <source>
        <dbReference type="EMBL" id="RWQ94958.1"/>
    </source>
</evidence>
<feature type="domain" description="Beta-lactamase-related" evidence="2">
    <location>
        <begin position="103"/>
        <end position="411"/>
    </location>
</feature>
<dbReference type="RefSeq" id="XP_028484603.1">
    <property type="nucleotide sequence ID" value="XM_028628509.1"/>
</dbReference>
<dbReference type="InterPro" id="IPR051478">
    <property type="entry name" value="Beta-lactamase-like_AB/R"/>
</dbReference>
<keyword evidence="1" id="KW-0732">Signal</keyword>
<sequence>MKRSLLFSYVLATAEAVQYCPLLGPVFPPAVNPVTSEAFNIASRNITQTLDELVQAAANSSASSILDDTNSFTIQIYSASKTNPLFEYYHTAPLTSNASSGVHTVDEDTVFRIGSGSKLWTLLLFLIADGEKHFNNPITEYIPELRKAARNTAGNTTERNVLVDFTRWEDITVLELASHLAGLGRDYGFLDLSLTAPSLTKYGFPQLPKSEIPPCGSIAPCNRSQFFEGITKTHPMAPTSFTPIYSNAAIQILSYVLEAISGHTYGSLLSKHILEPLNMTRSYISTPPDQYGVIPGDATSSGWNIPAGDETPAGGLYSSTKDMTTLGRAILNNTLISPALTRRWMRPVTHTGSIDSSVGAPWEIYSFQGNGRVIDLYTKAGDFGSYSSSTALSPDHGVGFTILAAGDDTTSLVAVLSNLISAQLLPALEQAAKVEANTTYAGTYESVTATSNSSISISIDDGPGLRVDKWISNSVDMFDVVSSSALSGISNPVIHLNPTGLRTPSQVSFRAIFVSPSDAGSGTGPFTKSCSTWELVDQSNYGNVGLDEFLFELDPTTGEVKSISPRALRETLPKTS</sequence>
<feature type="domain" description="Beta-lactamase-like ARB-00930-like C-terminal" evidence="3">
    <location>
        <begin position="432"/>
        <end position="575"/>
    </location>
</feature>
<dbReference type="InterPro" id="IPR058664">
    <property type="entry name" value="ARB_00930-like_C"/>
</dbReference>
<evidence type="ECO:0000313" key="5">
    <source>
        <dbReference type="Proteomes" id="UP000283841"/>
    </source>
</evidence>
<dbReference type="PANTHER" id="PTHR22935:SF97">
    <property type="entry name" value="BETA-LACTAMASE-RELATED DOMAIN-CONTAINING PROTEIN"/>
    <property type="match status" value="1"/>
</dbReference>
<dbReference type="Proteomes" id="UP000283841">
    <property type="component" value="Unassembled WGS sequence"/>
</dbReference>
<dbReference type="InterPro" id="IPR001466">
    <property type="entry name" value="Beta-lactam-related"/>
</dbReference>
<reference evidence="4 5" key="1">
    <citation type="journal article" date="2018" name="Front. Microbiol.">
        <title>Genomic and genetic insights into a cosmopolitan fungus, Paecilomyces variotii (Eurotiales).</title>
        <authorList>
            <person name="Urquhart A.S."/>
            <person name="Mondo S.J."/>
            <person name="Makela M.R."/>
            <person name="Hane J.K."/>
            <person name="Wiebenga A."/>
            <person name="He G."/>
            <person name="Mihaltcheva S."/>
            <person name="Pangilinan J."/>
            <person name="Lipzen A."/>
            <person name="Barry K."/>
            <person name="de Vries R.P."/>
            <person name="Grigoriev I.V."/>
            <person name="Idnurm A."/>
        </authorList>
    </citation>
    <scope>NUCLEOTIDE SEQUENCE [LARGE SCALE GENOMIC DNA]</scope>
    <source>
        <strain evidence="4 5">CBS 101075</strain>
    </source>
</reference>
<dbReference type="GeneID" id="39597786"/>
<feature type="signal peptide" evidence="1">
    <location>
        <begin position="1"/>
        <end position="16"/>
    </location>
</feature>
<dbReference type="VEuPathDB" id="FungiDB:C8Q69DRAFT_433107"/>